<dbReference type="Proteomes" id="UP000050902">
    <property type="component" value="Unassembled WGS sequence"/>
</dbReference>
<accession>A0ABR5NGP4</accession>
<protein>
    <submittedName>
        <fullName evidence="1">Uncharacterized protein</fullName>
    </submittedName>
</protein>
<comment type="caution">
    <text evidence="1">The sequence shown here is derived from an EMBL/GenBank/DDBJ whole genome shotgun (WGS) entry which is preliminary data.</text>
</comment>
<proteinExistence type="predicted"/>
<keyword evidence="2" id="KW-1185">Reference proteome</keyword>
<dbReference type="EMBL" id="LDJG01000026">
    <property type="protein sequence ID" value="KRG55003.1"/>
    <property type="molecule type" value="Genomic_DNA"/>
</dbReference>
<gene>
    <name evidence="1" type="ORF">ABB22_14940</name>
</gene>
<organism evidence="1 2">
    <name type="scientific">Stenotrophomonas nitritireducens</name>
    <dbReference type="NCBI Taxonomy" id="83617"/>
    <lineage>
        <taxon>Bacteria</taxon>
        <taxon>Pseudomonadati</taxon>
        <taxon>Pseudomonadota</taxon>
        <taxon>Gammaproteobacteria</taxon>
        <taxon>Lysobacterales</taxon>
        <taxon>Lysobacteraceae</taxon>
        <taxon>Stenotrophomonas</taxon>
    </lineage>
</organism>
<name>A0ABR5NGP4_9GAMM</name>
<evidence type="ECO:0000313" key="2">
    <source>
        <dbReference type="Proteomes" id="UP000050902"/>
    </source>
</evidence>
<evidence type="ECO:0000313" key="1">
    <source>
        <dbReference type="EMBL" id="KRG55003.1"/>
    </source>
</evidence>
<reference evidence="1 2" key="1">
    <citation type="submission" date="2015-05" db="EMBL/GenBank/DDBJ databases">
        <title>Genome sequencing and analysis of members of genus Stenotrophomonas.</title>
        <authorList>
            <person name="Patil P.P."/>
            <person name="Midha S."/>
            <person name="Patil P.B."/>
        </authorList>
    </citation>
    <scope>NUCLEOTIDE SEQUENCE [LARGE SCALE GENOMIC DNA]</scope>
    <source>
        <strain evidence="1 2">DSM 12575</strain>
    </source>
</reference>
<sequence length="429" mass="42776">MNSNQFTTSAVTATIPVVTVKATAADNYLGRTVGYNVRVKVSAGKISTAPTIAVTGGAVSATLVTGTGAVGSTEFVVNVVPAAGGTQVGEGFTITGLAVDNVGSLNAGGSISVSGAVFDPTTAIELPGSAFTKVAYTAKEGVSVTVTQEATPAKIDVGVPSNKKFFVATPYTVGNGTNANLFTAGEIKIADAVGVTAWLPGTGTADITITGDDFSAFKTSTATGNTPAKIGLATDATCGTAIGTAATISADGKSATFTGVVLNTLNAGTTAFVCLDANSVTSIVRQDLSASVVVKPGSAFSSFSIANQGLASMVYNGSVAYADHFNPASNMNQRSYLRIINPGTVAGLVSVEGVCDDGTVQPAVSIGTLGAGQAKLVNASDLAGLGFTQCTSGKSRLTVTGEFGGMRVQNFLRNATTAGDVNTNVNLQN</sequence>